<comment type="caution">
    <text evidence="1">The sequence shown here is derived from an EMBL/GenBank/DDBJ whole genome shotgun (WGS) entry which is preliminary data.</text>
</comment>
<gene>
    <name evidence="1" type="ORF">IV203_002270</name>
</gene>
<keyword evidence="2" id="KW-1185">Reference proteome</keyword>
<dbReference type="OrthoDB" id="39559at2759"/>
<organism evidence="1 2">
    <name type="scientific">Nitzschia inconspicua</name>
    <dbReference type="NCBI Taxonomy" id="303405"/>
    <lineage>
        <taxon>Eukaryota</taxon>
        <taxon>Sar</taxon>
        <taxon>Stramenopiles</taxon>
        <taxon>Ochrophyta</taxon>
        <taxon>Bacillariophyta</taxon>
        <taxon>Bacillariophyceae</taxon>
        <taxon>Bacillariophycidae</taxon>
        <taxon>Bacillariales</taxon>
        <taxon>Bacillariaceae</taxon>
        <taxon>Nitzschia</taxon>
    </lineage>
</organism>
<proteinExistence type="predicted"/>
<name>A0A9K3PS33_9STRA</name>
<protein>
    <submittedName>
        <fullName evidence="1">Uncharacterized protein</fullName>
    </submittedName>
</protein>
<sequence>MITSVSFRAMRSATTQTMIRSSVALRTISTTRTTATPSTSVVMRAGVRENSVLTSSSSSSSSSVSSVSVRFQSSMTAASHEEYNFDHFQPMGDLFESKLKSGAIGQNLVGRTASIRRVFGPSSNAQGLLTCGGEELARHASFDPDYETARKWIQSRAIGPAVLSPVLISGLVGALVEAALPQTVPLSSSMNHFLPLIVGVEVCARIEVDYVKEATRRGTLGTENVDNGYEIGLTTQVVRVQDDAVVSEGTHQVWMPGYLTM</sequence>
<evidence type="ECO:0000313" key="1">
    <source>
        <dbReference type="EMBL" id="KAG7357582.1"/>
    </source>
</evidence>
<evidence type="ECO:0000313" key="2">
    <source>
        <dbReference type="Proteomes" id="UP000693970"/>
    </source>
</evidence>
<reference evidence="1" key="2">
    <citation type="submission" date="2021-04" db="EMBL/GenBank/DDBJ databases">
        <authorList>
            <person name="Podell S."/>
        </authorList>
    </citation>
    <scope>NUCLEOTIDE SEQUENCE</scope>
    <source>
        <strain evidence="1">Hildebrandi</strain>
    </source>
</reference>
<dbReference type="EMBL" id="JAGRRH010000015">
    <property type="protein sequence ID" value="KAG7357582.1"/>
    <property type="molecule type" value="Genomic_DNA"/>
</dbReference>
<dbReference type="AlphaFoldDB" id="A0A9K3PS33"/>
<accession>A0A9K3PS33</accession>
<dbReference type="Proteomes" id="UP000693970">
    <property type="component" value="Unassembled WGS sequence"/>
</dbReference>
<reference evidence="1" key="1">
    <citation type="journal article" date="2021" name="Sci. Rep.">
        <title>Diploid genomic architecture of Nitzschia inconspicua, an elite biomass production diatom.</title>
        <authorList>
            <person name="Oliver A."/>
            <person name="Podell S."/>
            <person name="Pinowska A."/>
            <person name="Traller J.C."/>
            <person name="Smith S.R."/>
            <person name="McClure R."/>
            <person name="Beliaev A."/>
            <person name="Bohutskyi P."/>
            <person name="Hill E.A."/>
            <person name="Rabines A."/>
            <person name="Zheng H."/>
            <person name="Allen L.Z."/>
            <person name="Kuo A."/>
            <person name="Grigoriev I.V."/>
            <person name="Allen A.E."/>
            <person name="Hazlebeck D."/>
            <person name="Allen E.E."/>
        </authorList>
    </citation>
    <scope>NUCLEOTIDE SEQUENCE</scope>
    <source>
        <strain evidence="1">Hildebrandi</strain>
    </source>
</reference>